<dbReference type="InterPro" id="IPR038765">
    <property type="entry name" value="Papain-like_cys_pep_sf"/>
</dbReference>
<protein>
    <recommendedName>
        <fullName evidence="2">Ubiquitin carboxyl-terminal hydrolase</fullName>
        <ecNumber evidence="2">3.4.19.12</ecNumber>
    </recommendedName>
</protein>
<name>A0A0K8T5F5_LYGHE</name>
<evidence type="ECO:0000313" key="5">
    <source>
        <dbReference type="EMBL" id="JAG60762.1"/>
    </source>
</evidence>
<feature type="compositionally biased region" description="Basic and acidic residues" evidence="3">
    <location>
        <begin position="795"/>
        <end position="805"/>
    </location>
</feature>
<dbReference type="PROSITE" id="PS00973">
    <property type="entry name" value="USP_2"/>
    <property type="match status" value="1"/>
</dbReference>
<dbReference type="PROSITE" id="PS00972">
    <property type="entry name" value="USP_1"/>
    <property type="match status" value="1"/>
</dbReference>
<dbReference type="FunFam" id="3.90.70.10:FF:000046">
    <property type="entry name" value="ubiquitin carboxyl-terminal hydrolase 31"/>
    <property type="match status" value="1"/>
</dbReference>
<dbReference type="InterPro" id="IPR050185">
    <property type="entry name" value="Ub_carboxyl-term_hydrolase"/>
</dbReference>
<keyword evidence="2" id="KW-0645">Protease</keyword>
<dbReference type="InterPro" id="IPR028889">
    <property type="entry name" value="USP"/>
</dbReference>
<keyword evidence="2" id="KW-0788">Thiol protease</keyword>
<dbReference type="Pfam" id="PF00443">
    <property type="entry name" value="UCH"/>
    <property type="match status" value="1"/>
</dbReference>
<reference evidence="5" key="1">
    <citation type="submission" date="2014-09" db="EMBL/GenBank/DDBJ databases">
        <authorList>
            <person name="Magalhaes I.L.F."/>
            <person name="Oliveira U."/>
            <person name="Santos F.R."/>
            <person name="Vidigal T.H.D.A."/>
            <person name="Brescovit A.D."/>
            <person name="Santos A.J."/>
        </authorList>
    </citation>
    <scope>NUCLEOTIDE SEQUENCE</scope>
</reference>
<proteinExistence type="inferred from homology"/>
<organism evidence="5">
    <name type="scientific">Lygus hesperus</name>
    <name type="common">Western plant bug</name>
    <dbReference type="NCBI Taxonomy" id="30085"/>
    <lineage>
        <taxon>Eukaryota</taxon>
        <taxon>Metazoa</taxon>
        <taxon>Ecdysozoa</taxon>
        <taxon>Arthropoda</taxon>
        <taxon>Hexapoda</taxon>
        <taxon>Insecta</taxon>
        <taxon>Pterygota</taxon>
        <taxon>Neoptera</taxon>
        <taxon>Paraneoptera</taxon>
        <taxon>Hemiptera</taxon>
        <taxon>Heteroptera</taxon>
        <taxon>Panheteroptera</taxon>
        <taxon>Cimicomorpha</taxon>
        <taxon>Miridae</taxon>
        <taxon>Mirini</taxon>
        <taxon>Lygus</taxon>
    </lineage>
</organism>
<evidence type="ECO:0000256" key="2">
    <source>
        <dbReference type="RuleBase" id="RU366025"/>
    </source>
</evidence>
<feature type="region of interest" description="Disordered" evidence="3">
    <location>
        <begin position="46"/>
        <end position="65"/>
    </location>
</feature>
<dbReference type="InterPro" id="IPR001394">
    <property type="entry name" value="Peptidase_C19_UCH"/>
</dbReference>
<keyword evidence="2" id="KW-0378">Hydrolase</keyword>
<sequence>MSEVTGVEKMPATDSEVDECPESVSVVGDSKLRRTLSFTRNALTASRLHRKRSKKDQTGPMIINDMEGEGRKKNFLRPSWNKFLNKVVQKMSNLSLQNNKNMCSSYVYGRRPNAVSLSSNDIRVPPVRPGNFPGDKVPGVIGLRNHGNTCFINAVLQCLSHTDILAEYFVLDQYKADLSRRNKLNSKKHGTKGEVTQHLALLLKSIWSCQYDPEISNKFKLVVDKYGSQFRGNNQHDAQEFLLWLLDKVHEDLNTATKKKYKAIKNSFGRPDDVVAAETLANHVRQNDSFVLAVFQAQFRSSLTCPRCQRQSNTFDPFLCVSVPVPQDQLRPLYVTVLYTSQQPRQVKLGLSLPAHAEIRELKEQLAQDTGVSEQHMLITEVDDLGFQRTFSDNQPLSMIKETDPIYCIELPQLKEATQDTGEYILLIWVNTLIVDDQCARFSSPYTMQVCRETSYVDVEKLILKEMCWSVADGVLESDVDQLPGKIKMRISAPGCGTSYLDRSLEHPLYDESVDNAIALCDTTSSPPHLKLVLEWDLQSKSSMVIDDADHVEEHSSVKQLKQNSELGGSVTLEECFQLYTKEEVLGAEDAWHCPNCNLKQEVVKKLGLWSLPDILVIHLKRFRQPPAKSHNRSTIKLTTLVDFPAVGFDMTPHLCGSGNPGPWWKQNTNGTSPPQHNTYDLYAVCNHHGQNLHTGHYTAYCRNPYNGQWYCFDDTTVSGVNESDLVTSAAYILFYQRRGLLSPSSSSSASSSSEHWATRLLPPLPPPSETEENFKRNSRQYATAPVKRNTVSPDPDKKPNDTPRSENASPIAIRREPEIVSVCGNDLTESIV</sequence>
<dbReference type="SUPFAM" id="SSF54001">
    <property type="entry name" value="Cysteine proteinases"/>
    <property type="match status" value="1"/>
</dbReference>
<feature type="region of interest" description="Disordered" evidence="3">
    <location>
        <begin position="745"/>
        <end position="818"/>
    </location>
</feature>
<accession>A0A0K8T5F5</accession>
<dbReference type="Gene3D" id="3.90.70.10">
    <property type="entry name" value="Cysteine proteinases"/>
    <property type="match status" value="2"/>
</dbReference>
<dbReference type="PANTHER" id="PTHR21646">
    <property type="entry name" value="UBIQUITIN CARBOXYL-TERMINAL HYDROLASE"/>
    <property type="match status" value="1"/>
</dbReference>
<feature type="compositionally biased region" description="Low complexity" evidence="3">
    <location>
        <begin position="745"/>
        <end position="754"/>
    </location>
</feature>
<dbReference type="PROSITE" id="PS50235">
    <property type="entry name" value="USP_3"/>
    <property type="match status" value="1"/>
</dbReference>
<dbReference type="InterPro" id="IPR018200">
    <property type="entry name" value="USP_CS"/>
</dbReference>
<dbReference type="EC" id="3.4.19.12" evidence="2"/>
<dbReference type="EMBL" id="GBRD01005059">
    <property type="protein sequence ID" value="JAG60762.1"/>
    <property type="molecule type" value="Transcribed_RNA"/>
</dbReference>
<comment type="similarity">
    <text evidence="2">Belongs to the peptidase C19 family.</text>
</comment>
<feature type="domain" description="USP" evidence="4">
    <location>
        <begin position="141"/>
        <end position="739"/>
    </location>
</feature>
<evidence type="ECO:0000256" key="3">
    <source>
        <dbReference type="SAM" id="MobiDB-lite"/>
    </source>
</evidence>
<dbReference type="CDD" id="cd02674">
    <property type="entry name" value="Peptidase_C19R"/>
    <property type="match status" value="1"/>
</dbReference>
<evidence type="ECO:0000259" key="4">
    <source>
        <dbReference type="PROSITE" id="PS50235"/>
    </source>
</evidence>
<keyword evidence="2" id="KW-0833">Ubl conjugation pathway</keyword>
<dbReference type="GO" id="GO:0006508">
    <property type="term" value="P:proteolysis"/>
    <property type="evidence" value="ECO:0007669"/>
    <property type="project" value="UniProtKB-KW"/>
</dbReference>
<dbReference type="PANTHER" id="PTHR21646:SF14">
    <property type="entry name" value="FI05488P"/>
    <property type="match status" value="1"/>
</dbReference>
<comment type="catalytic activity">
    <reaction evidence="1 2">
        <text>Thiol-dependent hydrolysis of ester, thioester, amide, peptide and isopeptide bonds formed by the C-terminal Gly of ubiquitin (a 76-residue protein attached to proteins as an intracellular targeting signal).</text>
        <dbReference type="EC" id="3.4.19.12"/>
    </reaction>
</comment>
<dbReference type="GO" id="GO:0004843">
    <property type="term" value="F:cysteine-type deubiquitinase activity"/>
    <property type="evidence" value="ECO:0007669"/>
    <property type="project" value="UniProtKB-UniRule"/>
</dbReference>
<dbReference type="AlphaFoldDB" id="A0A0K8T5F5"/>
<dbReference type="GO" id="GO:0016579">
    <property type="term" value="P:protein deubiquitination"/>
    <property type="evidence" value="ECO:0007669"/>
    <property type="project" value="InterPro"/>
</dbReference>
<evidence type="ECO:0000256" key="1">
    <source>
        <dbReference type="ARBA" id="ARBA00000707"/>
    </source>
</evidence>